<dbReference type="EMBL" id="LNQE01000850">
    <property type="protein sequence ID" value="KUG24359.1"/>
    <property type="molecule type" value="Genomic_DNA"/>
</dbReference>
<evidence type="ECO:0000256" key="4">
    <source>
        <dbReference type="ARBA" id="ARBA00023239"/>
    </source>
</evidence>
<dbReference type="InterPro" id="IPR016105">
    <property type="entry name" value="Pyr-dep_his/arg-deCO2ase_sand"/>
</dbReference>
<evidence type="ECO:0000313" key="7">
    <source>
        <dbReference type="EMBL" id="KUG24359.1"/>
    </source>
</evidence>
<dbReference type="PANTHER" id="PTHR40438:SF1">
    <property type="entry name" value="PYRUVOYL-DEPENDENT ARGININE DECARBOXYLASE"/>
    <property type="match status" value="1"/>
</dbReference>
<evidence type="ECO:0000256" key="2">
    <source>
        <dbReference type="ARBA" id="ARBA00012426"/>
    </source>
</evidence>
<evidence type="ECO:0000256" key="5">
    <source>
        <dbReference type="ARBA" id="ARBA00023317"/>
    </source>
</evidence>
<dbReference type="SFLD" id="SFLDG01170">
    <property type="entry name" value="Pyruvoyl-dependent_arginine_de"/>
    <property type="match status" value="1"/>
</dbReference>
<comment type="cofactor">
    <cofactor evidence="1">
        <name>pyruvate</name>
        <dbReference type="ChEBI" id="CHEBI:15361"/>
    </cofactor>
</comment>
<keyword evidence="4 7" id="KW-0456">Lyase</keyword>
<organism evidence="7">
    <name type="scientific">hydrocarbon metagenome</name>
    <dbReference type="NCBI Taxonomy" id="938273"/>
    <lineage>
        <taxon>unclassified sequences</taxon>
        <taxon>metagenomes</taxon>
        <taxon>ecological metagenomes</taxon>
    </lineage>
</organism>
<dbReference type="Pfam" id="PF01862">
    <property type="entry name" value="PvlArgDC"/>
    <property type="match status" value="1"/>
</dbReference>
<evidence type="ECO:0000256" key="1">
    <source>
        <dbReference type="ARBA" id="ARBA00001928"/>
    </source>
</evidence>
<dbReference type="EC" id="4.1.1.19" evidence="2"/>
<protein>
    <recommendedName>
        <fullName evidence="2">arginine decarboxylase</fullName>
        <ecNumber evidence="2">4.1.1.19</ecNumber>
    </recommendedName>
</protein>
<dbReference type="PIRSF" id="PIRSF005216">
    <property type="entry name" value="Pyruvoyl-dep_arg_deCO2ase"/>
    <property type="match status" value="1"/>
</dbReference>
<comment type="catalytic activity">
    <reaction evidence="6">
        <text>L-arginine + H(+) = agmatine + CO2</text>
        <dbReference type="Rhea" id="RHEA:17641"/>
        <dbReference type="ChEBI" id="CHEBI:15378"/>
        <dbReference type="ChEBI" id="CHEBI:16526"/>
        <dbReference type="ChEBI" id="CHEBI:32682"/>
        <dbReference type="ChEBI" id="CHEBI:58145"/>
        <dbReference type="EC" id="4.1.1.19"/>
    </reaction>
</comment>
<dbReference type="GO" id="GO:0008792">
    <property type="term" value="F:arginine decarboxylase activity"/>
    <property type="evidence" value="ECO:0007669"/>
    <property type="project" value="UniProtKB-EC"/>
</dbReference>
<dbReference type="PANTHER" id="PTHR40438">
    <property type="entry name" value="PYRUVOYL-DEPENDENT ARGININE DECARBOXYLASE"/>
    <property type="match status" value="1"/>
</dbReference>
<sequence>MPDSSYFENAQIEGEKILNQYIPKKLFFTKGVGTHKKQLHSFELALRDAGIEKCNLVQVSSILPPHCKVISRTEGLKKLIPGAITFCVMSRCCSNEPHRLISASVGCAIPVDKRTYGYISEHHAFGYTERQTGDYAEDLAAAMLASTLGIDFNVDESWDEKKKLFKISGKIVGTRNSTQSSILKNSDYTTVLAAAVFVF</sequence>
<dbReference type="NCBIfam" id="TIGR00286">
    <property type="entry name" value="pyruvoyl-dependent arginine decarboxylase"/>
    <property type="match status" value="1"/>
</dbReference>
<proteinExistence type="inferred from homology"/>
<dbReference type="InterPro" id="IPR002724">
    <property type="entry name" value="Pyruvoyl-dep_arg_deCO2ase"/>
</dbReference>
<keyword evidence="3" id="KW-0210">Decarboxylase</keyword>
<accession>A0A0W8FTZ8</accession>
<name>A0A0W8FTZ8_9ZZZZ</name>
<evidence type="ECO:0000256" key="6">
    <source>
        <dbReference type="ARBA" id="ARBA00049309"/>
    </source>
</evidence>
<comment type="caution">
    <text evidence="7">The sequence shown here is derived from an EMBL/GenBank/DDBJ whole genome shotgun (WGS) entry which is preliminary data.</text>
</comment>
<dbReference type="SFLD" id="SFLDS00055">
    <property type="entry name" value="Pyruvoyl-Dependent_Histidine/A"/>
    <property type="match status" value="1"/>
</dbReference>
<dbReference type="SUPFAM" id="SSF56271">
    <property type="entry name" value="Pyruvoyl-dependent histidine and arginine decarboxylases"/>
    <property type="match status" value="1"/>
</dbReference>
<dbReference type="HAMAP" id="MF_01404">
    <property type="entry name" value="PvlArgDC"/>
    <property type="match status" value="1"/>
</dbReference>
<dbReference type="Gene3D" id="3.50.20.10">
    <property type="entry name" value="Pyruvoyl-Dependent Histidine Decarboxylase, subunit B"/>
    <property type="match status" value="1"/>
</dbReference>
<dbReference type="GO" id="GO:0006527">
    <property type="term" value="P:L-arginine catabolic process"/>
    <property type="evidence" value="ECO:0007669"/>
    <property type="project" value="InterPro"/>
</dbReference>
<dbReference type="NCBIfam" id="NF009064">
    <property type="entry name" value="PRK12398.1"/>
    <property type="match status" value="1"/>
</dbReference>
<reference evidence="7" key="1">
    <citation type="journal article" date="2015" name="Proc. Natl. Acad. Sci. U.S.A.">
        <title>Networks of energetic and metabolic interactions define dynamics in microbial communities.</title>
        <authorList>
            <person name="Embree M."/>
            <person name="Liu J.K."/>
            <person name="Al-Bassam M.M."/>
            <person name="Zengler K."/>
        </authorList>
    </citation>
    <scope>NUCLEOTIDE SEQUENCE</scope>
</reference>
<dbReference type="AlphaFoldDB" id="A0A0W8FTZ8"/>
<keyword evidence="5" id="KW-0670">Pyruvate</keyword>
<gene>
    <name evidence="7" type="ORF">ASZ90_005824</name>
</gene>
<dbReference type="InterPro" id="IPR016104">
    <property type="entry name" value="Pyr-dep_his/arg-deCO2ase"/>
</dbReference>
<evidence type="ECO:0000256" key="3">
    <source>
        <dbReference type="ARBA" id="ARBA00022793"/>
    </source>
</evidence>